<dbReference type="GO" id="GO:0004252">
    <property type="term" value="F:serine-type endopeptidase activity"/>
    <property type="evidence" value="ECO:0007669"/>
    <property type="project" value="InterPro"/>
</dbReference>
<gene>
    <name evidence="9" type="ORF">CDCA_CDCA11G3286</name>
</gene>
<keyword evidence="10" id="KW-1185">Reference proteome</keyword>
<dbReference type="Pfam" id="PF10502">
    <property type="entry name" value="Peptidase_S26"/>
    <property type="match status" value="1"/>
</dbReference>
<evidence type="ECO:0000256" key="2">
    <source>
        <dbReference type="ARBA" id="ARBA00009370"/>
    </source>
</evidence>
<dbReference type="PANTHER" id="PTHR43390">
    <property type="entry name" value="SIGNAL PEPTIDASE I"/>
    <property type="match status" value="1"/>
</dbReference>
<evidence type="ECO:0000256" key="3">
    <source>
        <dbReference type="ARBA" id="ARBA00022670"/>
    </source>
</evidence>
<dbReference type="InterPro" id="IPR019758">
    <property type="entry name" value="Pept_S26A_signal_pept_1_CS"/>
</dbReference>
<dbReference type="InterPro" id="IPR019757">
    <property type="entry name" value="Pept_S26A_signal_pept_1_Lys-AS"/>
</dbReference>
<comment type="caution">
    <text evidence="9">The sequence shown here is derived from an EMBL/GenBank/DDBJ whole genome shotgun (WGS) entry which is preliminary data.</text>
</comment>
<dbReference type="InterPro" id="IPR000223">
    <property type="entry name" value="Pept_S26A_signal_pept_1"/>
</dbReference>
<comment type="similarity">
    <text evidence="2 6">Belongs to the peptidase S26 family.</text>
</comment>
<dbReference type="InterPro" id="IPR036286">
    <property type="entry name" value="LexA/Signal_pep-like_sf"/>
</dbReference>
<evidence type="ECO:0000259" key="8">
    <source>
        <dbReference type="Pfam" id="PF10502"/>
    </source>
</evidence>
<evidence type="ECO:0000256" key="4">
    <source>
        <dbReference type="ARBA" id="ARBA00022801"/>
    </source>
</evidence>
<feature type="compositionally biased region" description="Polar residues" evidence="7">
    <location>
        <begin position="81"/>
        <end position="103"/>
    </location>
</feature>
<dbReference type="PRINTS" id="PR00727">
    <property type="entry name" value="LEADERPTASE"/>
</dbReference>
<dbReference type="EMBL" id="JANCYW010000011">
    <property type="protein sequence ID" value="KAK4537261.1"/>
    <property type="molecule type" value="Genomic_DNA"/>
</dbReference>
<feature type="active site" evidence="5">
    <location>
        <position position="177"/>
    </location>
</feature>
<evidence type="ECO:0000313" key="9">
    <source>
        <dbReference type="EMBL" id="KAK4537261.1"/>
    </source>
</evidence>
<dbReference type="CDD" id="cd06530">
    <property type="entry name" value="S26_SPase_I"/>
    <property type="match status" value="1"/>
</dbReference>
<organism evidence="9 10">
    <name type="scientific">Cyanidium caldarium</name>
    <name type="common">Red alga</name>
    <dbReference type="NCBI Taxonomy" id="2771"/>
    <lineage>
        <taxon>Eukaryota</taxon>
        <taxon>Rhodophyta</taxon>
        <taxon>Bangiophyceae</taxon>
        <taxon>Cyanidiales</taxon>
        <taxon>Cyanidiaceae</taxon>
        <taxon>Cyanidium</taxon>
    </lineage>
</organism>
<reference evidence="9 10" key="1">
    <citation type="submission" date="2022-07" db="EMBL/GenBank/DDBJ databases">
        <title>Genome-wide signatures of adaptation to extreme environments.</title>
        <authorList>
            <person name="Cho C.H."/>
            <person name="Yoon H.S."/>
        </authorList>
    </citation>
    <scope>NUCLEOTIDE SEQUENCE [LARGE SCALE GENOMIC DNA]</scope>
    <source>
        <strain evidence="9 10">DBV 063 E5</strain>
    </source>
</reference>
<name>A0AAV9IYN7_CYACA</name>
<dbReference type="InterPro" id="IPR019533">
    <property type="entry name" value="Peptidase_S26"/>
</dbReference>
<keyword evidence="6" id="KW-0472">Membrane</keyword>
<dbReference type="SUPFAM" id="SSF51306">
    <property type="entry name" value="LexA/Signal peptidase"/>
    <property type="match status" value="1"/>
</dbReference>
<dbReference type="Gene3D" id="2.10.109.10">
    <property type="entry name" value="Umud Fragment, subunit A"/>
    <property type="match status" value="1"/>
</dbReference>
<keyword evidence="6" id="KW-0999">Mitochondrion inner membrane</keyword>
<dbReference type="EC" id="3.4.21.-" evidence="6"/>
<dbReference type="GO" id="GO:0006465">
    <property type="term" value="P:signal peptide processing"/>
    <property type="evidence" value="ECO:0007669"/>
    <property type="project" value="InterPro"/>
</dbReference>
<accession>A0AAV9IYN7</accession>
<dbReference type="NCBIfam" id="TIGR02227">
    <property type="entry name" value="sigpep_I_bact"/>
    <property type="match status" value="1"/>
</dbReference>
<keyword evidence="4 6" id="KW-0378">Hydrolase</keyword>
<evidence type="ECO:0000256" key="6">
    <source>
        <dbReference type="RuleBase" id="RU362041"/>
    </source>
</evidence>
<comment type="catalytic activity">
    <reaction evidence="1">
        <text>Cleavage of hydrophobic, N-terminal signal or leader sequences from secreted and periplasmic proteins.</text>
        <dbReference type="EC" id="3.4.21.89"/>
    </reaction>
</comment>
<dbReference type="GO" id="GO:0005743">
    <property type="term" value="C:mitochondrial inner membrane"/>
    <property type="evidence" value="ECO:0007669"/>
    <property type="project" value="UniProtKB-SubCell"/>
</dbReference>
<keyword evidence="3 6" id="KW-0645">Protease</keyword>
<dbReference type="InterPro" id="IPR019756">
    <property type="entry name" value="Pept_S26A_signal_pept_1_Ser-AS"/>
</dbReference>
<proteinExistence type="inferred from homology"/>
<dbReference type="PROSITE" id="PS00760">
    <property type="entry name" value="SPASE_I_2"/>
    <property type="match status" value="1"/>
</dbReference>
<evidence type="ECO:0000256" key="5">
    <source>
        <dbReference type="PIRSR" id="PIRSR600223-1"/>
    </source>
</evidence>
<dbReference type="Proteomes" id="UP001301350">
    <property type="component" value="Unassembled WGS sequence"/>
</dbReference>
<feature type="active site" evidence="5">
    <location>
        <position position="250"/>
    </location>
</feature>
<evidence type="ECO:0000256" key="7">
    <source>
        <dbReference type="SAM" id="MobiDB-lite"/>
    </source>
</evidence>
<feature type="domain" description="Peptidase S26" evidence="8">
    <location>
        <begin position="151"/>
        <end position="330"/>
    </location>
</feature>
<sequence length="340" mass="38229">MSLSAACAAFVVLPSGSGTATRGRRSVTGRRAPLRWPPFGRRPRAAGTLHRLRCGLQRKQEQQQQQQEQNEQVEQPWEAAPQTSTDQWRSLAQSGSEQRSTSPEPVVPLRSLRERLDAVQRQQSPNESVPEERRRPLWRRLLHDERWSDLRIFLGSFIIATAVRTFVVEPRYIPSLSMFPTFHVGDQLLVEKVSHRFGRAYRAGDVVVFQPPEALAQMQAARAAAKQKPSASPLMVVVKPRQEQLEAMIKRIVAVGGDTIQVRGGQVLVNGVALDEPYVLEEPDYEWGPVRVPPGHLVVLGDNRSNSMDSHIWGSLPEHNVIGRALVRYWPPNRVGGIEH</sequence>
<keyword evidence="6" id="KW-0496">Mitochondrion</keyword>
<dbReference type="AlphaFoldDB" id="A0AAV9IYN7"/>
<dbReference type="PROSITE" id="PS00501">
    <property type="entry name" value="SPASE_I_1"/>
    <property type="match status" value="1"/>
</dbReference>
<feature type="region of interest" description="Disordered" evidence="7">
    <location>
        <begin position="16"/>
        <end position="109"/>
    </location>
</feature>
<evidence type="ECO:0000313" key="10">
    <source>
        <dbReference type="Proteomes" id="UP001301350"/>
    </source>
</evidence>
<dbReference type="PROSITE" id="PS00761">
    <property type="entry name" value="SPASE_I_3"/>
    <property type="match status" value="1"/>
</dbReference>
<dbReference type="PANTHER" id="PTHR43390:SF1">
    <property type="entry name" value="CHLOROPLAST PROCESSING PEPTIDASE"/>
    <property type="match status" value="1"/>
</dbReference>
<dbReference type="GO" id="GO:0009003">
    <property type="term" value="F:signal peptidase activity"/>
    <property type="evidence" value="ECO:0007669"/>
    <property type="project" value="UniProtKB-EC"/>
</dbReference>
<comment type="subcellular location">
    <subcellularLocation>
        <location evidence="6">Mitochondrion inner membrane</location>
    </subcellularLocation>
</comment>
<protein>
    <recommendedName>
        <fullName evidence="6">Mitochondrial inner membrane protease subunit</fullName>
        <ecNumber evidence="6">3.4.21.-</ecNumber>
    </recommendedName>
</protein>
<feature type="compositionally biased region" description="Low complexity" evidence="7">
    <location>
        <begin position="62"/>
        <end position="75"/>
    </location>
</feature>
<evidence type="ECO:0000256" key="1">
    <source>
        <dbReference type="ARBA" id="ARBA00000677"/>
    </source>
</evidence>